<evidence type="ECO:0000256" key="7">
    <source>
        <dbReference type="PROSITE-ProRule" id="PRU00175"/>
    </source>
</evidence>
<evidence type="ECO:0000259" key="9">
    <source>
        <dbReference type="PROSITE" id="PS51873"/>
    </source>
</evidence>
<dbReference type="InterPro" id="IPR001841">
    <property type="entry name" value="Znf_RING"/>
</dbReference>
<dbReference type="Gene3D" id="3.30.40.10">
    <property type="entry name" value="Zinc/RING finger domain, C3HC4 (zinc finger)"/>
    <property type="match status" value="1"/>
</dbReference>
<feature type="domain" description="RING-type" evidence="8">
    <location>
        <begin position="76"/>
        <end position="125"/>
    </location>
</feature>
<name>E9GTC0_DAPPU</name>
<dbReference type="EMBL" id="GL732563">
    <property type="protein sequence ID" value="EFX77252.1"/>
    <property type="molecule type" value="Genomic_DNA"/>
</dbReference>
<dbReference type="SUPFAM" id="SSF57850">
    <property type="entry name" value="RING/U-box"/>
    <property type="match status" value="1"/>
</dbReference>
<dbReference type="HOGENOM" id="CLU_014581_1_0_1"/>
<evidence type="ECO:0000313" key="11">
    <source>
        <dbReference type="Proteomes" id="UP000000305"/>
    </source>
</evidence>
<dbReference type="GO" id="GO:0071797">
    <property type="term" value="C:LUBAC complex"/>
    <property type="evidence" value="ECO:0007669"/>
    <property type="project" value="InterPro"/>
</dbReference>
<dbReference type="eggNOG" id="KOG1812">
    <property type="taxonomic scope" value="Eukaryota"/>
</dbReference>
<keyword evidence="2" id="KW-0479">Metal-binding</keyword>
<dbReference type="GO" id="GO:0061630">
    <property type="term" value="F:ubiquitin protein ligase activity"/>
    <property type="evidence" value="ECO:0000318"/>
    <property type="project" value="GO_Central"/>
</dbReference>
<dbReference type="CDD" id="cd20351">
    <property type="entry name" value="Rcat_RBR_HOIP"/>
    <property type="match status" value="1"/>
</dbReference>
<evidence type="ECO:0000256" key="2">
    <source>
        <dbReference type="ARBA" id="ARBA00022723"/>
    </source>
</evidence>
<sequence>MNREVTTTTKNTTEAVPAPYEHRVRQLLAEGKAVSYEKAELAARLMDLKFDEDESIYAANECGSLYMAISYLQQDCELCASKYGVKEMVSMLHCTHRCCRGCAQTYFSTQIRDRTIVDAVCPFCSEPANLAEDDELAMDYFTHLDIMLKGIVPHDIHELFQRKLRDRTLAKDPNFKWCNKCSSGFIANPRQKRIIYVQIVEPLFAQLAWEKQHEGLTCEKFAEWKEANDPEYQAEGLAKHLAEKGIRCPQCRFQFSLTRGGCMHFTCTQCKWEFFSGCDRQFLMGSRCGVGPFCDKLGLHAHHPQNCLSTRQGAAGSPKAFDGMEHGVPFMTEPHDSTEGPKQCVVQLQRETSEGLVDDVCSNEVKEGQAGLCRHIIPTINSNMKRSGNWLLAR</sequence>
<keyword evidence="1" id="KW-0808">Transferase</keyword>
<dbReference type="InterPro" id="IPR013083">
    <property type="entry name" value="Znf_RING/FYVE/PHD"/>
</dbReference>
<proteinExistence type="predicted"/>
<evidence type="ECO:0000256" key="5">
    <source>
        <dbReference type="ARBA" id="ARBA00022786"/>
    </source>
</evidence>
<dbReference type="GO" id="GO:0008270">
    <property type="term" value="F:zinc ion binding"/>
    <property type="evidence" value="ECO:0007669"/>
    <property type="project" value="UniProtKB-KW"/>
</dbReference>
<organism evidence="10 11">
    <name type="scientific">Daphnia pulex</name>
    <name type="common">Water flea</name>
    <dbReference type="NCBI Taxonomy" id="6669"/>
    <lineage>
        <taxon>Eukaryota</taxon>
        <taxon>Metazoa</taxon>
        <taxon>Ecdysozoa</taxon>
        <taxon>Arthropoda</taxon>
        <taxon>Crustacea</taxon>
        <taxon>Branchiopoda</taxon>
        <taxon>Diplostraca</taxon>
        <taxon>Cladocera</taxon>
        <taxon>Anomopoda</taxon>
        <taxon>Daphniidae</taxon>
        <taxon>Daphnia</taxon>
    </lineage>
</organism>
<dbReference type="Pfam" id="PF18091">
    <property type="entry name" value="E3_UbLigase_RBR"/>
    <property type="match status" value="1"/>
</dbReference>
<evidence type="ECO:0008006" key="12">
    <source>
        <dbReference type="Google" id="ProtNLM"/>
    </source>
</evidence>
<dbReference type="PROSITE" id="PS50089">
    <property type="entry name" value="ZF_RING_2"/>
    <property type="match status" value="1"/>
</dbReference>
<dbReference type="PhylomeDB" id="E9GTC0"/>
<keyword evidence="5" id="KW-0833">Ubl conjugation pathway</keyword>
<dbReference type="GO" id="GO:0036435">
    <property type="term" value="F:K48-linked polyubiquitin modification-dependent protein binding"/>
    <property type="evidence" value="ECO:0000318"/>
    <property type="project" value="GO_Central"/>
</dbReference>
<dbReference type="KEGG" id="dpx:DAPPUDRAFT_321484"/>
<keyword evidence="4 7" id="KW-0863">Zinc-finger</keyword>
<dbReference type="PROSITE" id="PS51873">
    <property type="entry name" value="TRIAD"/>
    <property type="match status" value="1"/>
</dbReference>
<gene>
    <name evidence="10" type="ORF">DAPPUDRAFT_321484</name>
</gene>
<dbReference type="GO" id="GO:0097039">
    <property type="term" value="P:protein linear polyubiquitination"/>
    <property type="evidence" value="ECO:0000318"/>
    <property type="project" value="GO_Central"/>
</dbReference>
<dbReference type="InParanoid" id="E9GTC0"/>
<evidence type="ECO:0000259" key="8">
    <source>
        <dbReference type="PROSITE" id="PS50089"/>
    </source>
</evidence>
<keyword evidence="3" id="KW-0677">Repeat</keyword>
<dbReference type="AlphaFoldDB" id="E9GTC0"/>
<dbReference type="InterPro" id="IPR047542">
    <property type="entry name" value="Rcat_RBR_RNF31-like"/>
</dbReference>
<evidence type="ECO:0000256" key="1">
    <source>
        <dbReference type="ARBA" id="ARBA00022679"/>
    </source>
</evidence>
<protein>
    <recommendedName>
        <fullName evidence="12">RING-type domain-containing protein</fullName>
    </recommendedName>
</protein>
<dbReference type="InterPro" id="IPR041031">
    <property type="entry name" value="RNF31_C"/>
</dbReference>
<keyword evidence="6" id="KW-0862">Zinc</keyword>
<feature type="domain" description="RING-type" evidence="9">
    <location>
        <begin position="72"/>
        <end position="298"/>
    </location>
</feature>
<evidence type="ECO:0000256" key="3">
    <source>
        <dbReference type="ARBA" id="ARBA00022737"/>
    </source>
</evidence>
<evidence type="ECO:0000256" key="4">
    <source>
        <dbReference type="ARBA" id="ARBA00022771"/>
    </source>
</evidence>
<evidence type="ECO:0000313" key="10">
    <source>
        <dbReference type="EMBL" id="EFX77252.1"/>
    </source>
</evidence>
<dbReference type="InterPro" id="IPR026254">
    <property type="entry name" value="RNF31-like"/>
</dbReference>
<dbReference type="Pfam" id="PF22191">
    <property type="entry name" value="IBR_1"/>
    <property type="match status" value="1"/>
</dbReference>
<dbReference type="PANTHER" id="PTHR16004">
    <property type="entry name" value="RING FINGER PROTEIN 31-RELATED"/>
    <property type="match status" value="1"/>
</dbReference>
<dbReference type="Proteomes" id="UP000000305">
    <property type="component" value="Unassembled WGS sequence"/>
</dbReference>
<keyword evidence="11" id="KW-1185">Reference proteome</keyword>
<dbReference type="STRING" id="6669.E9GTC0"/>
<reference evidence="10 11" key="1">
    <citation type="journal article" date="2011" name="Science">
        <title>The ecoresponsive genome of Daphnia pulex.</title>
        <authorList>
            <person name="Colbourne J.K."/>
            <person name="Pfrender M.E."/>
            <person name="Gilbert D."/>
            <person name="Thomas W.K."/>
            <person name="Tucker A."/>
            <person name="Oakley T.H."/>
            <person name="Tokishita S."/>
            <person name="Aerts A."/>
            <person name="Arnold G.J."/>
            <person name="Basu M.K."/>
            <person name="Bauer D.J."/>
            <person name="Caceres C.E."/>
            <person name="Carmel L."/>
            <person name="Casola C."/>
            <person name="Choi J.H."/>
            <person name="Detter J.C."/>
            <person name="Dong Q."/>
            <person name="Dusheyko S."/>
            <person name="Eads B.D."/>
            <person name="Frohlich T."/>
            <person name="Geiler-Samerotte K.A."/>
            <person name="Gerlach D."/>
            <person name="Hatcher P."/>
            <person name="Jogdeo S."/>
            <person name="Krijgsveld J."/>
            <person name="Kriventseva E.V."/>
            <person name="Kultz D."/>
            <person name="Laforsch C."/>
            <person name="Lindquist E."/>
            <person name="Lopez J."/>
            <person name="Manak J.R."/>
            <person name="Muller J."/>
            <person name="Pangilinan J."/>
            <person name="Patwardhan R.P."/>
            <person name="Pitluck S."/>
            <person name="Pritham E.J."/>
            <person name="Rechtsteiner A."/>
            <person name="Rho M."/>
            <person name="Rogozin I.B."/>
            <person name="Sakarya O."/>
            <person name="Salamov A."/>
            <person name="Schaack S."/>
            <person name="Shapiro H."/>
            <person name="Shiga Y."/>
            <person name="Skalitzky C."/>
            <person name="Smith Z."/>
            <person name="Souvorov A."/>
            <person name="Sung W."/>
            <person name="Tang Z."/>
            <person name="Tsuchiya D."/>
            <person name="Tu H."/>
            <person name="Vos H."/>
            <person name="Wang M."/>
            <person name="Wolf Y.I."/>
            <person name="Yamagata H."/>
            <person name="Yamada T."/>
            <person name="Ye Y."/>
            <person name="Shaw J.R."/>
            <person name="Andrews J."/>
            <person name="Crease T.J."/>
            <person name="Tang H."/>
            <person name="Lucas S.M."/>
            <person name="Robertson H.M."/>
            <person name="Bork P."/>
            <person name="Koonin E.V."/>
            <person name="Zdobnov E.M."/>
            <person name="Grigoriev I.V."/>
            <person name="Lynch M."/>
            <person name="Boore J.L."/>
        </authorList>
    </citation>
    <scope>NUCLEOTIDE SEQUENCE [LARGE SCALE GENOMIC DNA]</scope>
</reference>
<evidence type="ECO:0000256" key="6">
    <source>
        <dbReference type="ARBA" id="ARBA00022833"/>
    </source>
</evidence>
<dbReference type="OrthoDB" id="9978677at2759"/>
<accession>E9GTC0</accession>
<dbReference type="OMA" id="HIIPTIN"/>
<dbReference type="PANTHER" id="PTHR16004:SF2">
    <property type="entry name" value="E3 UBIQUITIN-PROTEIN LIGASE LUBEL"/>
    <property type="match status" value="1"/>
</dbReference>
<dbReference type="GO" id="GO:1990450">
    <property type="term" value="F:linear polyubiquitin binding"/>
    <property type="evidence" value="ECO:0000318"/>
    <property type="project" value="GO_Central"/>
</dbReference>
<dbReference type="InterPro" id="IPR044066">
    <property type="entry name" value="TRIAD_supradom"/>
</dbReference>
<dbReference type="GO" id="GO:0070530">
    <property type="term" value="F:K63-linked polyubiquitin modification-dependent protein binding"/>
    <property type="evidence" value="ECO:0000318"/>
    <property type="project" value="GO_Central"/>
</dbReference>